<dbReference type="OMA" id="FAQYVHT"/>
<reference evidence="16 17" key="2">
    <citation type="submission" date="2018-11" db="EMBL/GenBank/DDBJ databases">
        <authorList>
            <consortium name="Pathogen Informatics"/>
        </authorList>
    </citation>
    <scope>NUCLEOTIDE SEQUENCE [LARGE SCALE GENOMIC DNA]</scope>
    <source>
        <strain evidence="16 17">MHpl1</strain>
    </source>
</reference>
<evidence type="ECO:0000256" key="7">
    <source>
        <dbReference type="ARBA" id="ARBA00047984"/>
    </source>
</evidence>
<dbReference type="GO" id="GO:0003724">
    <property type="term" value="F:RNA helicase activity"/>
    <property type="evidence" value="ECO:0007669"/>
    <property type="project" value="UniProtKB-EC"/>
</dbReference>
<dbReference type="Pfam" id="PF00270">
    <property type="entry name" value="DEAD"/>
    <property type="match status" value="1"/>
</dbReference>
<feature type="domain" description="Helicase C-terminal" evidence="14">
    <location>
        <begin position="501"/>
        <end position="647"/>
    </location>
</feature>
<evidence type="ECO:0000256" key="2">
    <source>
        <dbReference type="ARBA" id="ARBA00022741"/>
    </source>
</evidence>
<evidence type="ECO:0000256" key="1">
    <source>
        <dbReference type="ARBA" id="ARBA00012552"/>
    </source>
</evidence>
<evidence type="ECO:0000256" key="9">
    <source>
        <dbReference type="ARBA" id="ARBA00050029"/>
    </source>
</evidence>
<reference evidence="18" key="1">
    <citation type="submission" date="2017-02" db="UniProtKB">
        <authorList>
            <consortium name="WormBaseParasite"/>
        </authorList>
    </citation>
    <scope>IDENTIFICATION</scope>
</reference>
<comment type="function">
    <text evidence="8">Component of the 17S U2 SnRNP complex of the spliceosome, a large ribonucleoprotein complex that removes introns from transcribed pre-mRNAs. The 17S U2 SnRNP complex (1) directly participates in early spliceosome assembly and (2) mediates recognition of the intron branch site during pre-mRNA splicing by promoting the selection of the pre-mRNA branch-site adenosine, the nucleophile for the first step of splicing. Within the 17S U2 SnRNP complex, DDX46 plays essential roles during assembly of pre-spliceosome and proofreading of the branch site.</text>
</comment>
<feature type="compositionally biased region" description="Acidic residues" evidence="12">
    <location>
        <begin position="101"/>
        <end position="110"/>
    </location>
</feature>
<evidence type="ECO:0000256" key="11">
    <source>
        <dbReference type="PROSITE-ProRule" id="PRU00552"/>
    </source>
</evidence>
<dbReference type="PROSITE" id="PS00039">
    <property type="entry name" value="DEAD_ATP_HELICASE"/>
    <property type="match status" value="1"/>
</dbReference>
<evidence type="ECO:0000313" key="16">
    <source>
        <dbReference type="EMBL" id="VDO66377.1"/>
    </source>
</evidence>
<name>A0A0N4X0C3_HAEPC</name>
<keyword evidence="5" id="KW-0067">ATP-binding</keyword>
<accession>A0A0N4X0C3</accession>
<dbReference type="STRING" id="6290.A0A0N4X0C3"/>
<evidence type="ECO:0000313" key="17">
    <source>
        <dbReference type="Proteomes" id="UP000268014"/>
    </source>
</evidence>
<dbReference type="PROSITE" id="PS51192">
    <property type="entry name" value="HELICASE_ATP_BIND_1"/>
    <property type="match status" value="1"/>
</dbReference>
<proteinExistence type="inferred from homology"/>
<dbReference type="Gene3D" id="3.40.50.300">
    <property type="entry name" value="P-loop containing nucleotide triphosphate hydrolases"/>
    <property type="match status" value="2"/>
</dbReference>
<dbReference type="GO" id="GO:0043186">
    <property type="term" value="C:P granule"/>
    <property type="evidence" value="ECO:0007669"/>
    <property type="project" value="UniProtKB-ARBA"/>
</dbReference>
<comment type="similarity">
    <text evidence="6">Belongs to the DEAD box helicase family. DDX46/PRP5 subfamily.</text>
</comment>
<evidence type="ECO:0000259" key="13">
    <source>
        <dbReference type="PROSITE" id="PS51192"/>
    </source>
</evidence>
<gene>
    <name evidence="16" type="ORF">HPLM_LOCUS17687</name>
</gene>
<feature type="short sequence motif" description="Q motif" evidence="11">
    <location>
        <begin position="265"/>
        <end position="293"/>
    </location>
</feature>
<keyword evidence="2" id="KW-0547">Nucleotide-binding</keyword>
<dbReference type="InterPro" id="IPR011545">
    <property type="entry name" value="DEAD/DEAH_box_helicase_dom"/>
</dbReference>
<dbReference type="EC" id="3.6.4.13" evidence="1"/>
<evidence type="ECO:0000256" key="5">
    <source>
        <dbReference type="ARBA" id="ARBA00022840"/>
    </source>
</evidence>
<dbReference type="SUPFAM" id="SSF52540">
    <property type="entry name" value="P-loop containing nucleoside triphosphate hydrolases"/>
    <property type="match status" value="2"/>
</dbReference>
<dbReference type="FunFam" id="3.40.50.300:FF:000079">
    <property type="entry name" value="probable ATP-dependent RNA helicase DDX17"/>
    <property type="match status" value="1"/>
</dbReference>
<dbReference type="GO" id="GO:0016787">
    <property type="term" value="F:hydrolase activity"/>
    <property type="evidence" value="ECO:0007669"/>
    <property type="project" value="UniProtKB-KW"/>
</dbReference>
<evidence type="ECO:0000256" key="4">
    <source>
        <dbReference type="ARBA" id="ARBA00022806"/>
    </source>
</evidence>
<dbReference type="InterPro" id="IPR014001">
    <property type="entry name" value="Helicase_ATP-bd"/>
</dbReference>
<feature type="region of interest" description="Disordered" evidence="12">
    <location>
        <begin position="62"/>
        <end position="142"/>
    </location>
</feature>
<dbReference type="InterPro" id="IPR001650">
    <property type="entry name" value="Helicase_C-like"/>
</dbReference>
<feature type="domain" description="DEAD-box RNA helicase Q" evidence="15">
    <location>
        <begin position="265"/>
        <end position="293"/>
    </location>
</feature>
<evidence type="ECO:0000259" key="15">
    <source>
        <dbReference type="PROSITE" id="PS51195"/>
    </source>
</evidence>
<evidence type="ECO:0000313" key="18">
    <source>
        <dbReference type="WBParaSite" id="HPLM_0001769501-mRNA-1"/>
    </source>
</evidence>
<comment type="catalytic activity">
    <reaction evidence="7">
        <text>ATP + H2O = ADP + phosphate + H(+)</text>
        <dbReference type="Rhea" id="RHEA:13065"/>
        <dbReference type="ChEBI" id="CHEBI:15377"/>
        <dbReference type="ChEBI" id="CHEBI:15378"/>
        <dbReference type="ChEBI" id="CHEBI:30616"/>
        <dbReference type="ChEBI" id="CHEBI:43474"/>
        <dbReference type="ChEBI" id="CHEBI:456216"/>
        <dbReference type="EC" id="3.6.4.13"/>
    </reaction>
</comment>
<dbReference type="Pfam" id="PF00271">
    <property type="entry name" value="Helicase_C"/>
    <property type="match status" value="1"/>
</dbReference>
<feature type="region of interest" description="Disordered" evidence="12">
    <location>
        <begin position="1"/>
        <end position="32"/>
    </location>
</feature>
<evidence type="ECO:0000256" key="3">
    <source>
        <dbReference type="ARBA" id="ARBA00022801"/>
    </source>
</evidence>
<dbReference type="InterPro" id="IPR027417">
    <property type="entry name" value="P-loop_NTPase"/>
</dbReference>
<dbReference type="InterPro" id="IPR014014">
    <property type="entry name" value="RNA_helicase_DEAD_Q_motif"/>
</dbReference>
<dbReference type="Pfam" id="PF23469">
    <property type="entry name" value="KH_12"/>
    <property type="match status" value="1"/>
</dbReference>
<evidence type="ECO:0000259" key="14">
    <source>
        <dbReference type="PROSITE" id="PS51194"/>
    </source>
</evidence>
<dbReference type="EMBL" id="UZAF01020099">
    <property type="protein sequence ID" value="VDO66377.1"/>
    <property type="molecule type" value="Genomic_DNA"/>
</dbReference>
<evidence type="ECO:0000256" key="10">
    <source>
        <dbReference type="ARBA" id="ARBA00050042"/>
    </source>
</evidence>
<evidence type="ECO:0000256" key="8">
    <source>
        <dbReference type="ARBA" id="ARBA00049949"/>
    </source>
</evidence>
<dbReference type="InterPro" id="IPR056149">
    <property type="entry name" value="PRP5/DDX46/KHDC4_KH"/>
</dbReference>
<dbReference type="InterPro" id="IPR000629">
    <property type="entry name" value="RNA-helicase_DEAD-box_CS"/>
</dbReference>
<organism evidence="18">
    <name type="scientific">Haemonchus placei</name>
    <name type="common">Barber's pole worm</name>
    <dbReference type="NCBI Taxonomy" id="6290"/>
    <lineage>
        <taxon>Eukaryota</taxon>
        <taxon>Metazoa</taxon>
        <taxon>Ecdysozoa</taxon>
        <taxon>Nematoda</taxon>
        <taxon>Chromadorea</taxon>
        <taxon>Rhabditida</taxon>
        <taxon>Rhabditina</taxon>
        <taxon>Rhabditomorpha</taxon>
        <taxon>Strongyloidea</taxon>
        <taxon>Trichostrongylidae</taxon>
        <taxon>Haemonchus</taxon>
    </lineage>
</organism>
<dbReference type="SMART" id="SM00490">
    <property type="entry name" value="HELICc"/>
    <property type="match status" value="1"/>
</dbReference>
<dbReference type="OrthoDB" id="196131at2759"/>
<sequence>SPRRDKDRKKNEKSRDKEKKKNDEIEKKKEKDIVEIVVMKDKTEAELELERLMEERRRKVEIWRARRNKQQQSAAETEKEEKGESSGLNGSDKQEKKMWSLEDDEDDDLQEAVGSSDVKPEAATENGTEQKQAAAQVEDDEEDPLDAFMSGLRKDLQKDRPTGGVRVVNINTSKEKEKGLVLENEDRSDFVVEDIDMEQVPASLCHKGRMLPTTDHSKVYYRPFRKDFYVETPEIAKMTKEEVKAYREELDGIEVKGNKCPKPIKTWAQCGVEFKILQQLKKLGYTKPTPIQAQAIPCIMAGRDLIGIAKTGSGKTLAFLLPMFRHILDQPELEELDGPIAIIMSPTRELAMQTWKEANKFAKVLDIRVVCVYGGVGISEQIADLKRGAEVIVCTPGRMIDMLAANSGKVTNLRRVTYLVLDEADRMFDMGFEPQVMKIINNIRPDRQTVLFSATFPRQMEALARKILEKPIEIQVGGKSVVCADVTQNAVICEEHQKLLKLLELLGMYYEEGNVLVFVDKQEKADDIVAQLMRNGYSCAPLHGGIDQFDRDSTITDFKNGTIKILVATSVAARGLDVKNLILVVNYDCPNHYEDYVHRVGRTGRAGNKGYAYTFILPEHQERMAGEVCRAFETAGAKPPPELKVMFEKFKAEMAAQGKTVHLGGKGFAGSGYKYDEDEAEAEATKKKMTRLVCGMEHGADDDDELDEQLSMMIKSKRRVVEGQMGQGSLKKTSDVEDKVAKAKAMAEKLATLRNLNAPAEKDAAQKAAEAIMKGGDMAPIEMTSKMIAKQLADKLNEKLNYLGGEALPEMNQEEEWQYFEEELDINDFPQQVRYRVCSRESLGHISEFADVGISVKGSHYPPGKEPKDGERKLYLLLEARHERNLKCAKEEIIRIMKDAFRQLTAQMQRSGPTGRYKVF</sequence>
<protein>
    <recommendedName>
        <fullName evidence="9">Probable ATP-dependent RNA helicase DDX46</fullName>
        <ecNumber evidence="1">3.6.4.13</ecNumber>
    </recommendedName>
    <alternativeName>
        <fullName evidence="10">DEAD box protein 46</fullName>
    </alternativeName>
</protein>
<keyword evidence="17" id="KW-1185">Reference proteome</keyword>
<feature type="domain" description="Helicase ATP-binding" evidence="13">
    <location>
        <begin position="296"/>
        <end position="474"/>
    </location>
</feature>
<keyword evidence="3" id="KW-0378">Hydrolase</keyword>
<evidence type="ECO:0000256" key="12">
    <source>
        <dbReference type="SAM" id="MobiDB-lite"/>
    </source>
</evidence>
<dbReference type="Proteomes" id="UP000268014">
    <property type="component" value="Unassembled WGS sequence"/>
</dbReference>
<dbReference type="GO" id="GO:0005524">
    <property type="term" value="F:ATP binding"/>
    <property type="evidence" value="ECO:0007669"/>
    <property type="project" value="UniProtKB-KW"/>
</dbReference>
<dbReference type="SMART" id="SM00487">
    <property type="entry name" value="DEXDc"/>
    <property type="match status" value="1"/>
</dbReference>
<evidence type="ECO:0000256" key="6">
    <source>
        <dbReference type="ARBA" id="ARBA00038511"/>
    </source>
</evidence>
<dbReference type="GO" id="GO:0003676">
    <property type="term" value="F:nucleic acid binding"/>
    <property type="evidence" value="ECO:0007669"/>
    <property type="project" value="InterPro"/>
</dbReference>
<dbReference type="PANTHER" id="PTHR47958">
    <property type="entry name" value="ATP-DEPENDENT RNA HELICASE DBP3"/>
    <property type="match status" value="1"/>
</dbReference>
<dbReference type="AlphaFoldDB" id="A0A0N4X0C3"/>
<dbReference type="CDD" id="cd17953">
    <property type="entry name" value="DEADc_DDX46"/>
    <property type="match status" value="1"/>
</dbReference>
<dbReference type="CDD" id="cd18787">
    <property type="entry name" value="SF2_C_DEAD"/>
    <property type="match status" value="1"/>
</dbReference>
<dbReference type="WBParaSite" id="HPLM_0001769501-mRNA-1">
    <property type="protein sequence ID" value="HPLM_0001769501-mRNA-1"/>
    <property type="gene ID" value="HPLM_0001769501"/>
</dbReference>
<dbReference type="PROSITE" id="PS51194">
    <property type="entry name" value="HELICASE_CTER"/>
    <property type="match status" value="1"/>
</dbReference>
<keyword evidence="4" id="KW-0347">Helicase</keyword>
<dbReference type="PROSITE" id="PS51195">
    <property type="entry name" value="Q_MOTIF"/>
    <property type="match status" value="1"/>
</dbReference>